<accession>A0A1I3ECM3</accession>
<dbReference type="InterPro" id="IPR012334">
    <property type="entry name" value="Pectin_lyas_fold"/>
</dbReference>
<sequence length="328" mass="35153">MIGMFLSVLDFGAVGDGVANDAPAIQATITAAQAAKCDVWIPAGTYLLKQTLTLPESMGIYGRGVTSYWDTPVDGTILRRSGTLKAHMMVCSGVNRIDGICFDGGAHEQTGLLLPATEDSHGRYNVINACTFLRHNIGIDGQYHGHESTITNCRFHQLQIGIRDIADSRVSGCCFNTCKKQAVHFRSSDNQISNSTVEFGGGFLFETNPEANEPAHDNSLSGIRFDRTEGPAVEARGVNNLLIGPCQFQRSASIVRGNPLRNTHILLIDCVNVTINPGMTRTGNDPDRPAVTPLHTLAMRGCSGVDFGSEAWMSGCMGNSVYAAKAAT</sequence>
<dbReference type="Pfam" id="PF12708">
    <property type="entry name" value="Pect-lyase_RHGA_epim"/>
    <property type="match status" value="1"/>
</dbReference>
<proteinExistence type="predicted"/>
<dbReference type="SUPFAM" id="SSF51126">
    <property type="entry name" value="Pectin lyase-like"/>
    <property type="match status" value="1"/>
</dbReference>
<dbReference type="AlphaFoldDB" id="A0A1I3ECM3"/>
<reference evidence="3" key="1">
    <citation type="submission" date="2016-10" db="EMBL/GenBank/DDBJ databases">
        <authorList>
            <person name="Varghese N."/>
            <person name="Submissions S."/>
        </authorList>
    </citation>
    <scope>NUCLEOTIDE SEQUENCE [LARGE SCALE GENOMIC DNA]</scope>
    <source>
        <strain evidence="3">DSM 26348</strain>
    </source>
</reference>
<dbReference type="InterPro" id="IPR011050">
    <property type="entry name" value="Pectin_lyase_fold/virulence"/>
</dbReference>
<dbReference type="EMBL" id="FOQD01000004">
    <property type="protein sequence ID" value="SFH96695.1"/>
    <property type="molecule type" value="Genomic_DNA"/>
</dbReference>
<feature type="domain" description="Rhamnogalacturonase A/B/Epimerase-like pectate lyase" evidence="1">
    <location>
        <begin position="5"/>
        <end position="64"/>
    </location>
</feature>
<dbReference type="Proteomes" id="UP000199518">
    <property type="component" value="Unassembled WGS sequence"/>
</dbReference>
<gene>
    <name evidence="2" type="ORF">SAMN05421753_104165</name>
</gene>
<protein>
    <submittedName>
        <fullName evidence="2">Right handed beta helix region</fullName>
    </submittedName>
</protein>
<name>A0A1I3ECM3_9PLAN</name>
<evidence type="ECO:0000313" key="3">
    <source>
        <dbReference type="Proteomes" id="UP000199518"/>
    </source>
</evidence>
<dbReference type="Gene3D" id="2.160.20.10">
    <property type="entry name" value="Single-stranded right-handed beta-helix, Pectin lyase-like"/>
    <property type="match status" value="1"/>
</dbReference>
<organism evidence="2 3">
    <name type="scientific">Planctomicrobium piriforme</name>
    <dbReference type="NCBI Taxonomy" id="1576369"/>
    <lineage>
        <taxon>Bacteria</taxon>
        <taxon>Pseudomonadati</taxon>
        <taxon>Planctomycetota</taxon>
        <taxon>Planctomycetia</taxon>
        <taxon>Planctomycetales</taxon>
        <taxon>Planctomycetaceae</taxon>
        <taxon>Planctomicrobium</taxon>
    </lineage>
</organism>
<keyword evidence="3" id="KW-1185">Reference proteome</keyword>
<evidence type="ECO:0000259" key="1">
    <source>
        <dbReference type="Pfam" id="PF12708"/>
    </source>
</evidence>
<dbReference type="STRING" id="1576369.SAMN05421753_104165"/>
<dbReference type="InterPro" id="IPR024535">
    <property type="entry name" value="RHGA/B-epi-like_pectate_lyase"/>
</dbReference>
<evidence type="ECO:0000313" key="2">
    <source>
        <dbReference type="EMBL" id="SFH96695.1"/>
    </source>
</evidence>